<dbReference type="STRING" id="907348.TresaDRAFT_0890"/>
<dbReference type="PATRIC" id="fig|907348.3.peg.2310"/>
<dbReference type="Proteomes" id="UP000003571">
    <property type="component" value="Unassembled WGS sequence"/>
</dbReference>
<feature type="signal peptide" evidence="1">
    <location>
        <begin position="1"/>
        <end position="23"/>
    </location>
</feature>
<keyword evidence="1" id="KW-0732">Signal</keyword>
<dbReference type="PROSITE" id="PS51257">
    <property type="entry name" value="PROKAR_LIPOPROTEIN"/>
    <property type="match status" value="1"/>
</dbReference>
<dbReference type="InterPro" id="IPR032675">
    <property type="entry name" value="LRR_dom_sf"/>
</dbReference>
<dbReference type="EMBL" id="AGRW01000052">
    <property type="protein sequence ID" value="EIC01065.1"/>
    <property type="molecule type" value="Genomic_DNA"/>
</dbReference>
<dbReference type="SUPFAM" id="SSF52047">
    <property type="entry name" value="RNI-like"/>
    <property type="match status" value="1"/>
</dbReference>
<dbReference type="Gene3D" id="3.80.10.10">
    <property type="entry name" value="Ribonuclease Inhibitor"/>
    <property type="match status" value="1"/>
</dbReference>
<name>H7EN01_9SPIR</name>
<organism evidence="2 3">
    <name type="scientific">Treponema saccharophilum DSM 2985</name>
    <dbReference type="NCBI Taxonomy" id="907348"/>
    <lineage>
        <taxon>Bacteria</taxon>
        <taxon>Pseudomonadati</taxon>
        <taxon>Spirochaetota</taxon>
        <taxon>Spirochaetia</taxon>
        <taxon>Spirochaetales</taxon>
        <taxon>Treponemataceae</taxon>
        <taxon>Treponema</taxon>
    </lineage>
</organism>
<evidence type="ECO:0000313" key="2">
    <source>
        <dbReference type="EMBL" id="EIC01065.1"/>
    </source>
</evidence>
<reference evidence="2 3" key="1">
    <citation type="submission" date="2011-09" db="EMBL/GenBank/DDBJ databases">
        <title>The draft genome of Treponema saccharophilum DSM 2985.</title>
        <authorList>
            <consortium name="US DOE Joint Genome Institute (JGI-PGF)"/>
            <person name="Lucas S."/>
            <person name="Copeland A."/>
            <person name="Lapidus A."/>
            <person name="Glavina del Rio T."/>
            <person name="Dalin E."/>
            <person name="Tice H."/>
            <person name="Bruce D."/>
            <person name="Goodwin L."/>
            <person name="Pitluck S."/>
            <person name="Peters L."/>
            <person name="Kyrpides N."/>
            <person name="Mavromatis K."/>
            <person name="Ivanova N."/>
            <person name="Markowitz V."/>
            <person name="Cheng J.-F."/>
            <person name="Hugenholtz P."/>
            <person name="Woyke T."/>
            <person name="Wu D."/>
            <person name="Gronow S."/>
            <person name="Wellnitz S."/>
            <person name="Brambilla E."/>
            <person name="Klenk H.-P."/>
            <person name="Eisen J.A."/>
        </authorList>
    </citation>
    <scope>NUCLEOTIDE SEQUENCE [LARGE SCALE GENOMIC DNA]</scope>
    <source>
        <strain evidence="2 3">DSM 2985</strain>
    </source>
</reference>
<dbReference type="RefSeq" id="WP_002705808.1">
    <property type="nucleotide sequence ID" value="NZ_AGRW01000052.1"/>
</dbReference>
<keyword evidence="3" id="KW-1185">Reference proteome</keyword>
<dbReference type="AlphaFoldDB" id="H7EN01"/>
<gene>
    <name evidence="2" type="ORF">TresaDRAFT_0890</name>
</gene>
<comment type="caution">
    <text evidence="2">The sequence shown here is derived from an EMBL/GenBank/DDBJ whole genome shotgun (WGS) entry which is preliminary data.</text>
</comment>
<feature type="chain" id="PRO_5003608863" evidence="1">
    <location>
        <begin position="24"/>
        <end position="385"/>
    </location>
</feature>
<protein>
    <submittedName>
        <fullName evidence="2">Uncharacterized protein</fullName>
    </submittedName>
</protein>
<evidence type="ECO:0000313" key="3">
    <source>
        <dbReference type="Proteomes" id="UP000003571"/>
    </source>
</evidence>
<proteinExistence type="predicted"/>
<accession>H7EN01</accession>
<evidence type="ECO:0000256" key="1">
    <source>
        <dbReference type="SAM" id="SignalP"/>
    </source>
</evidence>
<sequence length="385" mass="40404">MPNKTLKIKMGLAAMLAASIFSSCDTSTRDLDEDNSAIIEGFPEDLLATLELQNNIDLNNDGKLSGHEAASLSSLDLSGYVCGWISDADESVATNSSTGLALTYDEGVALGYSADGSGYTWTDELSWLDKLSYFTGLESLTVGSESKACALSSIDISKLTSLETLNLIYTNVSELDLTGHEAITSLTISKSSKISSLSLSSLPNLVSLDIRGCAVKSGLEHIPNLTALTNLKIHRLGDNNNAVMGKAENETAYAVDLTSATYANNNNVGALTSGAFDKLTNLAEVMAENCGITSINLSACSNLKNIYLEANNISGELNLSGINTGFKNIQLTGNPHLTSFTLPGSKTATGNVYADTGVTCTNSEGSAVQTATTTFSNGKCTTTWN</sequence>